<dbReference type="Proteomes" id="UP000290218">
    <property type="component" value="Unassembled WGS sequence"/>
</dbReference>
<name>A0A4Q1CCI3_9BACT</name>
<evidence type="ECO:0008006" key="4">
    <source>
        <dbReference type="Google" id="ProtNLM"/>
    </source>
</evidence>
<reference evidence="2 3" key="1">
    <citation type="submission" date="2019-01" db="EMBL/GenBank/DDBJ databases">
        <title>Lacunisphaera sp. strain TWA-58.</title>
        <authorList>
            <person name="Chen W.-M."/>
        </authorList>
    </citation>
    <scope>NUCLEOTIDE SEQUENCE [LARGE SCALE GENOMIC DNA]</scope>
    <source>
        <strain evidence="2 3">TWA-58</strain>
    </source>
</reference>
<gene>
    <name evidence="2" type="ORF">ESB00_13130</name>
</gene>
<dbReference type="RefSeq" id="WP_129048134.1">
    <property type="nucleotide sequence ID" value="NZ_SDHX01000001.1"/>
</dbReference>
<sequence length="152" mass="16238">MSNTTRSAVASVKVRPKAYLAAAASIVGVVILSSALSAFFCLQFLSQVQDVVAAAPALGADLNATLAGMYKNLFIILTAIVVILSVLVAVILHYQLSRIIGAEFALNRHLREKLLQGDLSPVHLRQGDFFQELAANLNRFVEKTKGSGGRSV</sequence>
<evidence type="ECO:0000256" key="1">
    <source>
        <dbReference type="SAM" id="Phobius"/>
    </source>
</evidence>
<feature type="transmembrane region" description="Helical" evidence="1">
    <location>
        <begin position="20"/>
        <end position="45"/>
    </location>
</feature>
<evidence type="ECO:0000313" key="2">
    <source>
        <dbReference type="EMBL" id="RXK56768.1"/>
    </source>
</evidence>
<keyword evidence="1" id="KW-1133">Transmembrane helix</keyword>
<evidence type="ECO:0000313" key="3">
    <source>
        <dbReference type="Proteomes" id="UP000290218"/>
    </source>
</evidence>
<accession>A0A4Q1CCI3</accession>
<dbReference type="EMBL" id="SDHX01000001">
    <property type="protein sequence ID" value="RXK56768.1"/>
    <property type="molecule type" value="Genomic_DNA"/>
</dbReference>
<keyword evidence="1" id="KW-0812">Transmembrane</keyword>
<organism evidence="2 3">
    <name type="scientific">Oleiharenicola lentus</name>
    <dbReference type="NCBI Taxonomy" id="2508720"/>
    <lineage>
        <taxon>Bacteria</taxon>
        <taxon>Pseudomonadati</taxon>
        <taxon>Verrucomicrobiota</taxon>
        <taxon>Opitutia</taxon>
        <taxon>Opitutales</taxon>
        <taxon>Opitutaceae</taxon>
        <taxon>Oleiharenicola</taxon>
    </lineage>
</organism>
<feature type="transmembrane region" description="Helical" evidence="1">
    <location>
        <begin position="73"/>
        <end position="94"/>
    </location>
</feature>
<dbReference type="AlphaFoldDB" id="A0A4Q1CCI3"/>
<comment type="caution">
    <text evidence="2">The sequence shown here is derived from an EMBL/GenBank/DDBJ whole genome shotgun (WGS) entry which is preliminary data.</text>
</comment>
<keyword evidence="3" id="KW-1185">Reference proteome</keyword>
<protein>
    <recommendedName>
        <fullName evidence="4">HAMP domain-containing protein</fullName>
    </recommendedName>
</protein>
<keyword evidence="1" id="KW-0472">Membrane</keyword>
<proteinExistence type="predicted"/>